<evidence type="ECO:0000313" key="1">
    <source>
        <dbReference type="EnsemblMetazoa" id="GPAI000153-PA"/>
    </source>
</evidence>
<dbReference type="AlphaFoldDB" id="A0A1A9Z0C5"/>
<protein>
    <submittedName>
        <fullName evidence="1">Uncharacterized protein</fullName>
    </submittedName>
</protein>
<organism evidence="1 2">
    <name type="scientific">Glossina pallidipes</name>
    <name type="common">Tsetse fly</name>
    <dbReference type="NCBI Taxonomy" id="7398"/>
    <lineage>
        <taxon>Eukaryota</taxon>
        <taxon>Metazoa</taxon>
        <taxon>Ecdysozoa</taxon>
        <taxon>Arthropoda</taxon>
        <taxon>Hexapoda</taxon>
        <taxon>Insecta</taxon>
        <taxon>Pterygota</taxon>
        <taxon>Neoptera</taxon>
        <taxon>Endopterygota</taxon>
        <taxon>Diptera</taxon>
        <taxon>Brachycera</taxon>
        <taxon>Muscomorpha</taxon>
        <taxon>Hippoboscoidea</taxon>
        <taxon>Glossinidae</taxon>
        <taxon>Glossina</taxon>
    </lineage>
</organism>
<keyword evidence="2" id="KW-1185">Reference proteome</keyword>
<accession>A0A1A9Z0C5</accession>
<dbReference type="Proteomes" id="UP000092445">
    <property type="component" value="Unassembled WGS sequence"/>
</dbReference>
<dbReference type="VEuPathDB" id="VectorBase:GPAI000153"/>
<reference evidence="2" key="1">
    <citation type="submission" date="2014-03" db="EMBL/GenBank/DDBJ databases">
        <authorList>
            <person name="Aksoy S."/>
            <person name="Warren W."/>
            <person name="Wilson R.K."/>
        </authorList>
    </citation>
    <scope>NUCLEOTIDE SEQUENCE [LARGE SCALE GENOMIC DNA]</scope>
    <source>
        <strain evidence="2">IAEA</strain>
    </source>
</reference>
<evidence type="ECO:0000313" key="2">
    <source>
        <dbReference type="Proteomes" id="UP000092445"/>
    </source>
</evidence>
<reference evidence="1" key="2">
    <citation type="submission" date="2020-05" db="UniProtKB">
        <authorList>
            <consortium name="EnsemblMetazoa"/>
        </authorList>
    </citation>
    <scope>IDENTIFICATION</scope>
    <source>
        <strain evidence="1">IAEA</strain>
    </source>
</reference>
<name>A0A1A9Z0C5_GLOPL</name>
<proteinExistence type="predicted"/>
<dbReference type="EnsemblMetazoa" id="GPAI000153-RA">
    <property type="protein sequence ID" value="GPAI000153-PA"/>
    <property type="gene ID" value="GPAI000153"/>
</dbReference>
<sequence length="71" mass="8422">MKNDNNRQTRSETDWLKTYRKSGLTWTFSGLSDVNIKREDVQSSDKLKKSNSFYNMLTTKTQHQPKHQQTN</sequence>